<protein>
    <submittedName>
        <fullName evidence="6">AfsR/SARP family transcriptional regulator</fullName>
    </submittedName>
</protein>
<dbReference type="SMART" id="SM00028">
    <property type="entry name" value="TPR"/>
    <property type="match status" value="7"/>
</dbReference>
<feature type="compositionally biased region" description="Pro residues" evidence="4">
    <location>
        <begin position="264"/>
        <end position="274"/>
    </location>
</feature>
<dbReference type="PANTHER" id="PTHR35807:SF1">
    <property type="entry name" value="TRANSCRIPTIONAL REGULATOR REDD"/>
    <property type="match status" value="1"/>
</dbReference>
<dbReference type="InterPro" id="IPR036388">
    <property type="entry name" value="WH-like_DNA-bd_sf"/>
</dbReference>
<evidence type="ECO:0000259" key="5">
    <source>
        <dbReference type="SMART" id="SM01043"/>
    </source>
</evidence>
<dbReference type="SUPFAM" id="SSF48452">
    <property type="entry name" value="TPR-like"/>
    <property type="match status" value="3"/>
</dbReference>
<dbReference type="CDD" id="cd15831">
    <property type="entry name" value="BTAD"/>
    <property type="match status" value="1"/>
</dbReference>
<dbReference type="Pfam" id="PF03704">
    <property type="entry name" value="BTAD"/>
    <property type="match status" value="1"/>
</dbReference>
<dbReference type="InterPro" id="IPR051677">
    <property type="entry name" value="AfsR-DnrI-RedD_regulator"/>
</dbReference>
<dbReference type="Pfam" id="PF13424">
    <property type="entry name" value="TPR_12"/>
    <property type="match status" value="1"/>
</dbReference>
<feature type="domain" description="Bacterial transcriptional activator" evidence="5">
    <location>
        <begin position="96"/>
        <end position="240"/>
    </location>
</feature>
<keyword evidence="3" id="KW-0802">TPR repeat</keyword>
<dbReference type="KEGG" id="ssyi:EKG83_32310"/>
<dbReference type="InterPro" id="IPR016032">
    <property type="entry name" value="Sig_transdc_resp-reg_C-effctor"/>
</dbReference>
<dbReference type="OrthoDB" id="581105at2"/>
<dbReference type="Gene3D" id="3.40.50.300">
    <property type="entry name" value="P-loop containing nucleotide triphosphate hydrolases"/>
    <property type="match status" value="1"/>
</dbReference>
<dbReference type="GO" id="GO:0006355">
    <property type="term" value="P:regulation of DNA-templated transcription"/>
    <property type="evidence" value="ECO:0007669"/>
    <property type="project" value="InterPro"/>
</dbReference>
<evidence type="ECO:0000256" key="3">
    <source>
        <dbReference type="PROSITE-ProRule" id="PRU00339"/>
    </source>
</evidence>
<dbReference type="PANTHER" id="PTHR35807">
    <property type="entry name" value="TRANSCRIPTIONAL REGULATOR REDD-RELATED"/>
    <property type="match status" value="1"/>
</dbReference>
<dbReference type="GO" id="GO:0003677">
    <property type="term" value="F:DNA binding"/>
    <property type="evidence" value="ECO:0007669"/>
    <property type="project" value="InterPro"/>
</dbReference>
<feature type="repeat" description="TPR" evidence="3">
    <location>
        <begin position="923"/>
        <end position="956"/>
    </location>
</feature>
<dbReference type="RefSeq" id="WP_051766836.1">
    <property type="nucleotide sequence ID" value="NZ_JNYO01000052.1"/>
</dbReference>
<reference evidence="7" key="1">
    <citation type="journal article" date="2021" name="Curr. Microbiol.">
        <title>Complete genome of nocamycin-producing strain Saccharothrix syringae NRRL B-16468 reveals the biosynthetic potential for secondary metabolites.</title>
        <authorList>
            <person name="Mo X."/>
            <person name="Yang S."/>
        </authorList>
    </citation>
    <scope>NUCLEOTIDE SEQUENCE [LARGE SCALE GENOMIC DNA]</scope>
    <source>
        <strain evidence="7">ATCC 51364 / DSM 43886 / JCM 6844 / KCTC 9398 / NBRC 14523 / NRRL B-16468 / INA 2240</strain>
    </source>
</reference>
<dbReference type="InterPro" id="IPR019734">
    <property type="entry name" value="TPR_rpt"/>
</dbReference>
<dbReference type="PRINTS" id="PR00364">
    <property type="entry name" value="DISEASERSIST"/>
</dbReference>
<dbReference type="SUPFAM" id="SSF46894">
    <property type="entry name" value="C-terminal effector domain of the bipartite response regulators"/>
    <property type="match status" value="1"/>
</dbReference>
<evidence type="ECO:0000256" key="4">
    <source>
        <dbReference type="SAM" id="MobiDB-lite"/>
    </source>
</evidence>
<evidence type="ECO:0000256" key="1">
    <source>
        <dbReference type="ARBA" id="ARBA00023015"/>
    </source>
</evidence>
<keyword evidence="1" id="KW-0805">Transcription regulation</keyword>
<feature type="region of interest" description="Disordered" evidence="4">
    <location>
        <begin position="244"/>
        <end position="277"/>
    </location>
</feature>
<keyword evidence="7" id="KW-1185">Reference proteome</keyword>
<name>A0A5Q0H6H3_SACSY</name>
<dbReference type="InterPro" id="IPR005158">
    <property type="entry name" value="BTAD"/>
</dbReference>
<organism evidence="6 7">
    <name type="scientific">Saccharothrix syringae</name>
    <name type="common">Nocardiopsis syringae</name>
    <dbReference type="NCBI Taxonomy" id="103733"/>
    <lineage>
        <taxon>Bacteria</taxon>
        <taxon>Bacillati</taxon>
        <taxon>Actinomycetota</taxon>
        <taxon>Actinomycetes</taxon>
        <taxon>Pseudonocardiales</taxon>
        <taxon>Pseudonocardiaceae</taxon>
        <taxon>Saccharothrix</taxon>
    </lineage>
</organism>
<accession>A0A5Q0H6H3</accession>
<dbReference type="PROSITE" id="PS50005">
    <property type="entry name" value="TPR"/>
    <property type="match status" value="1"/>
</dbReference>
<keyword evidence="2" id="KW-0804">Transcription</keyword>
<gene>
    <name evidence="6" type="ORF">EKG83_32310</name>
</gene>
<dbReference type="Gene3D" id="1.25.40.10">
    <property type="entry name" value="Tetratricopeptide repeat domain"/>
    <property type="match status" value="3"/>
</dbReference>
<evidence type="ECO:0000313" key="6">
    <source>
        <dbReference type="EMBL" id="QFZ21450.1"/>
    </source>
</evidence>
<dbReference type="Gene3D" id="1.10.10.10">
    <property type="entry name" value="Winged helix-like DNA-binding domain superfamily/Winged helix DNA-binding domain"/>
    <property type="match status" value="1"/>
</dbReference>
<proteinExistence type="predicted"/>
<dbReference type="Proteomes" id="UP000325787">
    <property type="component" value="Chromosome"/>
</dbReference>
<evidence type="ECO:0000313" key="7">
    <source>
        <dbReference type="Proteomes" id="UP000325787"/>
    </source>
</evidence>
<evidence type="ECO:0000256" key="2">
    <source>
        <dbReference type="ARBA" id="ARBA00023163"/>
    </source>
</evidence>
<dbReference type="SMART" id="SM01043">
    <property type="entry name" value="BTAD"/>
    <property type="match status" value="1"/>
</dbReference>
<sequence length="1014" mass="110291">MRFRVLGPLEATSGDRSVHLGGARSRRVLGMLLVKAGRVVSLPRLIEATWEENPPDTAAHQVRKIVSDLRTRIPGAAAFLRTEDPGYCAVLCEDSLDLHQFERHVAEARSCRASGDVPNEVEHLEAALALWRGGVLEGLRIPGAQSAITVLEERRLVARERLIELRIKLGEAREVVDDLLALVDEHPLRERPRGLLMVALYHSGRQAEAIEVYNDLRRLLAEQLGIDPGPEVNRRYQEILRSAPGLDPRAGAAEPERTAVPAAPAVPPAPPAPSSLPYDLPDFTGRRAELDALLAAVPPEPGRKLAIVAIDGMGGGGKTTLAVHAAHRLADRYPDGQLFVDLCGFTPGHEPVAPAHALDTLLRALGVPGEEIPDDLPGRTALWRVRTAGRKLLLVLDNATNAAHVRPLLPGAGGCLALITSRTVLGLDGAVQLSLGLPSTADCTAMLKAILGEERVAAEPGWAAELVSVCGQLPLAVRIAATRLRNRPLWMIEWLVRRLRDETSVLDELVEGDRSVGSVLALSIESMEPRQRQFYRLLGNHPGVDFDEYSAAVLAGIPVETARRLLEALLDARLLVQRVPGRYLFHDLLRELVRPRPVGRAPGPGTTDLHRLLRYYLRAAEHAAELVQPGRVPVRDEEAAAPRVVLPPIATVADALAWFDAERGNLVESLTWAEQAGQRHYVACLPPAMAPYLRLRGDVNDEVELLERSVAAARDLGRGDLEGVALCALATPYLDLGRTRRGLECSERALALAEAAGDDVARARCLARIGMFHKILGRYRDAVDSLELARGICERTGLRAELSTVLAMLGSAHATLGRLDEALHTTELVLACARETGDQYAEMIGLSDQARCHMLLGDLDLALDLLARAGEVARRTRVTTGEAVVHARRADVLRRQGRYAEAREEGQRALEVARALGDQATTAAVHNTLGAVHLERGEWEAALRHYRQAALLAERIEMLLEKAKALTGISHVLFAGGDPEGSRRHWENGMRLYETIGVPVPHPPGNDLRAIRSA</sequence>
<dbReference type="SUPFAM" id="SSF52540">
    <property type="entry name" value="P-loop containing nucleoside triphosphate hydrolases"/>
    <property type="match status" value="1"/>
</dbReference>
<dbReference type="AlphaFoldDB" id="A0A5Q0H6H3"/>
<dbReference type="InterPro" id="IPR027417">
    <property type="entry name" value="P-loop_NTPase"/>
</dbReference>
<dbReference type="InterPro" id="IPR011990">
    <property type="entry name" value="TPR-like_helical_dom_sf"/>
</dbReference>
<dbReference type="EMBL" id="CP034550">
    <property type="protein sequence ID" value="QFZ21450.1"/>
    <property type="molecule type" value="Genomic_DNA"/>
</dbReference>